<reference evidence="2 4" key="1">
    <citation type="submission" date="2020-07" db="EMBL/GenBank/DDBJ databases">
        <title>Comparative genomics of pyrophilous fungi reveals a link between fire events and developmental genes.</title>
        <authorList>
            <consortium name="DOE Joint Genome Institute"/>
            <person name="Steindorff A.S."/>
            <person name="Carver A."/>
            <person name="Calhoun S."/>
            <person name="Stillman K."/>
            <person name="Liu H."/>
            <person name="Lipzen A."/>
            <person name="Pangilinan J."/>
            <person name="Labutti K."/>
            <person name="Bruns T.D."/>
            <person name="Grigoriev I.V."/>
        </authorList>
    </citation>
    <scope>NUCLEOTIDE SEQUENCE [LARGE SCALE GENOMIC DNA]</scope>
    <source>
        <strain evidence="2 4">CBS 144469</strain>
    </source>
</reference>
<feature type="region of interest" description="Disordered" evidence="1">
    <location>
        <begin position="1"/>
        <end position="118"/>
    </location>
</feature>
<dbReference type="Proteomes" id="UP000521943">
    <property type="component" value="Unassembled WGS sequence"/>
</dbReference>
<feature type="compositionally biased region" description="Polar residues" evidence="1">
    <location>
        <begin position="60"/>
        <end position="71"/>
    </location>
</feature>
<keyword evidence="4" id="KW-1185">Reference proteome</keyword>
<organism evidence="2 4">
    <name type="scientific">Ephemerocybe angulata</name>
    <dbReference type="NCBI Taxonomy" id="980116"/>
    <lineage>
        <taxon>Eukaryota</taxon>
        <taxon>Fungi</taxon>
        <taxon>Dikarya</taxon>
        <taxon>Basidiomycota</taxon>
        <taxon>Agaricomycotina</taxon>
        <taxon>Agaricomycetes</taxon>
        <taxon>Agaricomycetidae</taxon>
        <taxon>Agaricales</taxon>
        <taxon>Agaricineae</taxon>
        <taxon>Psathyrellaceae</taxon>
        <taxon>Ephemerocybe</taxon>
    </lineage>
</organism>
<comment type="caution">
    <text evidence="2">The sequence shown here is derived from an EMBL/GenBank/DDBJ whole genome shotgun (WGS) entry which is preliminary data.</text>
</comment>
<evidence type="ECO:0000256" key="1">
    <source>
        <dbReference type="SAM" id="MobiDB-lite"/>
    </source>
</evidence>
<dbReference type="EMBL" id="JACGCI010000020">
    <property type="protein sequence ID" value="KAF6758098.1"/>
    <property type="molecule type" value="Genomic_DNA"/>
</dbReference>
<gene>
    <name evidence="2" type="ORF">DFP72DRAFT_212738</name>
    <name evidence="3" type="ORF">DFP72DRAFT_212786</name>
</gene>
<name>A0A8H6I382_9AGAR</name>
<evidence type="ECO:0000313" key="3">
    <source>
        <dbReference type="EMBL" id="KAF6758101.1"/>
    </source>
</evidence>
<proteinExistence type="predicted"/>
<sequence length="149" mass="15808">MACTSCLELTSAQRASQRSPNLDPHGPHTLQDHDHDGLHRRGWASMTSLSTTRHDVNLLETGQSVPTSRTTPNDRRMSTSTPRTPPVGDSAHAHPPSRSAPTTAAAQRPVSSPGIGAPLSPLREIGGWATTAAAAGVYAEHYARSCGEW</sequence>
<feature type="compositionally biased region" description="Basic and acidic residues" evidence="1">
    <location>
        <begin position="30"/>
        <end position="39"/>
    </location>
</feature>
<accession>A0A8H6I382</accession>
<evidence type="ECO:0000313" key="4">
    <source>
        <dbReference type="Proteomes" id="UP000521943"/>
    </source>
</evidence>
<protein>
    <submittedName>
        <fullName evidence="2">Uncharacterized protein</fullName>
    </submittedName>
</protein>
<dbReference type="AlphaFoldDB" id="A0A8H6I382"/>
<feature type="compositionally biased region" description="Polar residues" evidence="1">
    <location>
        <begin position="7"/>
        <end position="20"/>
    </location>
</feature>
<feature type="compositionally biased region" description="Low complexity" evidence="1">
    <location>
        <begin position="96"/>
        <end position="109"/>
    </location>
</feature>
<evidence type="ECO:0000313" key="2">
    <source>
        <dbReference type="EMBL" id="KAF6758098.1"/>
    </source>
</evidence>
<dbReference type="EMBL" id="JACGCI010000020">
    <property type="protein sequence ID" value="KAF6758101.1"/>
    <property type="molecule type" value="Genomic_DNA"/>
</dbReference>